<feature type="compositionally biased region" description="Pro residues" evidence="1">
    <location>
        <begin position="50"/>
        <end position="63"/>
    </location>
</feature>
<reference evidence="2 3" key="1">
    <citation type="journal article" date="2023" name="Sci. Data">
        <title>Genome assembly of the Korean intertidal mud-creeper Batillaria attramentaria.</title>
        <authorList>
            <person name="Patra A.K."/>
            <person name="Ho P.T."/>
            <person name="Jun S."/>
            <person name="Lee S.J."/>
            <person name="Kim Y."/>
            <person name="Won Y.J."/>
        </authorList>
    </citation>
    <scope>NUCLEOTIDE SEQUENCE [LARGE SCALE GENOMIC DNA]</scope>
    <source>
        <strain evidence="2">Wonlab-2016</strain>
    </source>
</reference>
<dbReference type="AlphaFoldDB" id="A0ABD0KSC5"/>
<accession>A0ABD0KSC5</accession>
<evidence type="ECO:0000313" key="2">
    <source>
        <dbReference type="EMBL" id="KAK7489753.1"/>
    </source>
</evidence>
<comment type="caution">
    <text evidence="2">The sequence shown here is derived from an EMBL/GenBank/DDBJ whole genome shotgun (WGS) entry which is preliminary data.</text>
</comment>
<feature type="region of interest" description="Disordered" evidence="1">
    <location>
        <begin position="44"/>
        <end position="83"/>
    </location>
</feature>
<evidence type="ECO:0000256" key="1">
    <source>
        <dbReference type="SAM" id="MobiDB-lite"/>
    </source>
</evidence>
<name>A0ABD0KSC5_9CAEN</name>
<gene>
    <name evidence="2" type="ORF">BaRGS_00018935</name>
</gene>
<dbReference type="Proteomes" id="UP001519460">
    <property type="component" value="Unassembled WGS sequence"/>
</dbReference>
<dbReference type="EMBL" id="JACVVK020000134">
    <property type="protein sequence ID" value="KAK7489753.1"/>
    <property type="molecule type" value="Genomic_DNA"/>
</dbReference>
<organism evidence="2 3">
    <name type="scientific">Batillaria attramentaria</name>
    <dbReference type="NCBI Taxonomy" id="370345"/>
    <lineage>
        <taxon>Eukaryota</taxon>
        <taxon>Metazoa</taxon>
        <taxon>Spiralia</taxon>
        <taxon>Lophotrochozoa</taxon>
        <taxon>Mollusca</taxon>
        <taxon>Gastropoda</taxon>
        <taxon>Caenogastropoda</taxon>
        <taxon>Sorbeoconcha</taxon>
        <taxon>Cerithioidea</taxon>
        <taxon>Batillariidae</taxon>
        <taxon>Batillaria</taxon>
    </lineage>
</organism>
<keyword evidence="3" id="KW-1185">Reference proteome</keyword>
<sequence>MYRCLNLHSHNDPGCNPSMHDKVCTWCCDDEVCVRTLASGVYVLPDGHTTPPPPATTSPPPTTNQPLMSTTTTPSPPGKQENQSVANIALLTFDFCHV</sequence>
<proteinExistence type="predicted"/>
<evidence type="ECO:0000313" key="3">
    <source>
        <dbReference type="Proteomes" id="UP001519460"/>
    </source>
</evidence>
<protein>
    <submittedName>
        <fullName evidence="2">Uncharacterized protein</fullName>
    </submittedName>
</protein>